<evidence type="ECO:0000313" key="2">
    <source>
        <dbReference type="Proteomes" id="UP001227268"/>
    </source>
</evidence>
<sequence length="371" mass="40268">MSYATPPGYPFYAAVPPLYTEFGDAASSMPQPQEFSRTPCSAPDASAGGSTAPPTDNAGGNTDSDDEHSDASVDRRVLARLRVRRKNKSNNVEASAAAGPGKGNRNNAGGKKKPDGTAKKAKAIWIDAEDAIMTEVLKEKVETMVAGDNGFTPTIYLEIANRCNEEVEDQKGPSKTADIVSTHYHYDVALPGQRAPAKRKARSVDGSDEEENEEEDGREQDDGADRGQASTRMSVSNTDRSSRRSRASTRSGRAGASAKGSREEVGERLIERMSADLELKTRAEDRAFDQSLEGQASRMFEKLERLRETMQDEDGVEVLTEHDQELLEGYLPTNPSMMAFFLACPDSRAPSLVKRLLRNARGQGGEGESIT</sequence>
<gene>
    <name evidence="1" type="ORF">QFC21_007323</name>
</gene>
<reference evidence="1" key="1">
    <citation type="submission" date="2023-04" db="EMBL/GenBank/DDBJ databases">
        <title>Draft Genome sequencing of Naganishia species isolated from polar environments using Oxford Nanopore Technology.</title>
        <authorList>
            <person name="Leo P."/>
            <person name="Venkateswaran K."/>
        </authorList>
    </citation>
    <scope>NUCLEOTIDE SEQUENCE</scope>
    <source>
        <strain evidence="1">MNA-CCFEE 5423</strain>
    </source>
</reference>
<comment type="caution">
    <text evidence="1">The sequence shown here is derived from an EMBL/GenBank/DDBJ whole genome shotgun (WGS) entry which is preliminary data.</text>
</comment>
<name>A0ACC2UVL5_9TREE</name>
<accession>A0ACC2UVL5</accession>
<keyword evidence="2" id="KW-1185">Reference proteome</keyword>
<organism evidence="1 2">
    <name type="scientific">Naganishia friedmannii</name>
    <dbReference type="NCBI Taxonomy" id="89922"/>
    <lineage>
        <taxon>Eukaryota</taxon>
        <taxon>Fungi</taxon>
        <taxon>Dikarya</taxon>
        <taxon>Basidiomycota</taxon>
        <taxon>Agaricomycotina</taxon>
        <taxon>Tremellomycetes</taxon>
        <taxon>Filobasidiales</taxon>
        <taxon>Filobasidiaceae</taxon>
        <taxon>Naganishia</taxon>
    </lineage>
</organism>
<proteinExistence type="predicted"/>
<protein>
    <submittedName>
        <fullName evidence="1">Uncharacterized protein</fullName>
    </submittedName>
</protein>
<evidence type="ECO:0000313" key="1">
    <source>
        <dbReference type="EMBL" id="KAJ9091073.1"/>
    </source>
</evidence>
<dbReference type="Proteomes" id="UP001227268">
    <property type="component" value="Unassembled WGS sequence"/>
</dbReference>
<dbReference type="EMBL" id="JASBWT010000065">
    <property type="protein sequence ID" value="KAJ9091073.1"/>
    <property type="molecule type" value="Genomic_DNA"/>
</dbReference>